<feature type="region of interest" description="Disordered" evidence="1">
    <location>
        <begin position="52"/>
        <end position="76"/>
    </location>
</feature>
<evidence type="ECO:0000313" key="4">
    <source>
        <dbReference type="Proteomes" id="UP000317940"/>
    </source>
</evidence>
<sequence length="293" mass="29816">MLSAWRRLLRASLLALVFSGQTSLVRADTWDPAVSTVCDGGRCDLVAAASGAGTGTQQVKPPSVGSAQGGTDGRPRCVSVPVTDVVTRDDGHSGLWYVLDCGGTLPQGSYGSSPLTGPPLWADVSDGASPAPAADPVALSEKAVSELRPPEPAVRLNPGTDGPQVVRVPTWLWVDATQWQPVRATADVPGASVEAVATPTTVVWDMGDGATVTCTGPGTPYAAGADPASASPDCGHTYVRSSGDGSFKVTATAHWSVSWSGAGRSGSYPDLTTTSTVETRVVDVQSLVEGASG</sequence>
<protein>
    <recommendedName>
        <fullName evidence="5">PKD domain-containing protein</fullName>
    </recommendedName>
</protein>
<comment type="caution">
    <text evidence="3">The sequence shown here is derived from an EMBL/GenBank/DDBJ whole genome shotgun (WGS) entry which is preliminary data.</text>
</comment>
<gene>
    <name evidence="3" type="ORF">FHX73_12396</name>
</gene>
<keyword evidence="2" id="KW-0732">Signal</keyword>
<evidence type="ECO:0000256" key="1">
    <source>
        <dbReference type="SAM" id="MobiDB-lite"/>
    </source>
</evidence>
<organism evidence="3 4">
    <name type="scientific">Kitasatospora viridis</name>
    <dbReference type="NCBI Taxonomy" id="281105"/>
    <lineage>
        <taxon>Bacteria</taxon>
        <taxon>Bacillati</taxon>
        <taxon>Actinomycetota</taxon>
        <taxon>Actinomycetes</taxon>
        <taxon>Kitasatosporales</taxon>
        <taxon>Streptomycetaceae</taxon>
        <taxon>Kitasatospora</taxon>
    </lineage>
</organism>
<evidence type="ECO:0000256" key="2">
    <source>
        <dbReference type="SAM" id="SignalP"/>
    </source>
</evidence>
<proteinExistence type="predicted"/>
<keyword evidence="4" id="KW-1185">Reference proteome</keyword>
<reference evidence="3 4" key="1">
    <citation type="submission" date="2019-06" db="EMBL/GenBank/DDBJ databases">
        <title>Sequencing the genomes of 1000 actinobacteria strains.</title>
        <authorList>
            <person name="Klenk H.-P."/>
        </authorList>
    </citation>
    <scope>NUCLEOTIDE SEQUENCE [LARGE SCALE GENOMIC DNA]</scope>
    <source>
        <strain evidence="3 4">DSM 44826</strain>
    </source>
</reference>
<dbReference type="Proteomes" id="UP000317940">
    <property type="component" value="Unassembled WGS sequence"/>
</dbReference>
<evidence type="ECO:0000313" key="3">
    <source>
        <dbReference type="EMBL" id="TWF91284.1"/>
    </source>
</evidence>
<dbReference type="AlphaFoldDB" id="A0A561TW15"/>
<feature type="chain" id="PRO_5022081988" description="PKD domain-containing protein" evidence="2">
    <location>
        <begin position="28"/>
        <end position="293"/>
    </location>
</feature>
<accession>A0A561TW15</accession>
<name>A0A561TW15_9ACTN</name>
<dbReference type="EMBL" id="VIWT01000002">
    <property type="protein sequence ID" value="TWF91284.1"/>
    <property type="molecule type" value="Genomic_DNA"/>
</dbReference>
<evidence type="ECO:0008006" key="5">
    <source>
        <dbReference type="Google" id="ProtNLM"/>
    </source>
</evidence>
<feature type="signal peptide" evidence="2">
    <location>
        <begin position="1"/>
        <end position="27"/>
    </location>
</feature>